<dbReference type="Proteomes" id="UP001302676">
    <property type="component" value="Unassembled WGS sequence"/>
</dbReference>
<dbReference type="EMBL" id="MU853697">
    <property type="protein sequence ID" value="KAK4139113.1"/>
    <property type="molecule type" value="Genomic_DNA"/>
</dbReference>
<evidence type="ECO:0000256" key="1">
    <source>
        <dbReference type="SAM" id="MobiDB-lite"/>
    </source>
</evidence>
<dbReference type="RefSeq" id="XP_062632484.1">
    <property type="nucleotide sequence ID" value="XM_062782459.1"/>
</dbReference>
<evidence type="ECO:0000256" key="2">
    <source>
        <dbReference type="SAM" id="Phobius"/>
    </source>
</evidence>
<accession>A0AAN6UTV7</accession>
<feature type="transmembrane region" description="Helical" evidence="2">
    <location>
        <begin position="170"/>
        <end position="193"/>
    </location>
</feature>
<name>A0AAN6UTV7_9PEZI</name>
<keyword evidence="2" id="KW-1133">Transmembrane helix</keyword>
<dbReference type="GeneID" id="87819072"/>
<keyword evidence="4" id="KW-1185">Reference proteome</keyword>
<proteinExistence type="predicted"/>
<sequence>MDVPSIPQKAKPWPPASPDQHPGQQRDRLIEHLAFRFLTRKTRQLHLHRCGFGPNAQNDLIINGASTFRNVCLDEWEAKPRMSHSSRRPPPEVWLHLGVSIAVDTTHGSWNRFTAESKSLSSMMSETNKASLSGHFAAMENTDMHGARDHDDGGWWKNWRGPRRWGRAAAAVYAGAVHAMAAGASVNFAWGALSVKAGAGMAAVTGDVTTAGTAVACVGGAVLLGAGVAAAVYFVLWGYVFGMLKRALSWF</sequence>
<keyword evidence="2" id="KW-0812">Transmembrane</keyword>
<dbReference type="AlphaFoldDB" id="A0AAN6UTV7"/>
<reference evidence="3" key="2">
    <citation type="submission" date="2023-05" db="EMBL/GenBank/DDBJ databases">
        <authorList>
            <consortium name="Lawrence Berkeley National Laboratory"/>
            <person name="Steindorff A."/>
            <person name="Hensen N."/>
            <person name="Bonometti L."/>
            <person name="Westerberg I."/>
            <person name="Brannstrom I.O."/>
            <person name="Guillou S."/>
            <person name="Cros-Aarteil S."/>
            <person name="Calhoun S."/>
            <person name="Haridas S."/>
            <person name="Kuo A."/>
            <person name="Mondo S."/>
            <person name="Pangilinan J."/>
            <person name="Riley R."/>
            <person name="Labutti K."/>
            <person name="Andreopoulos B."/>
            <person name="Lipzen A."/>
            <person name="Chen C."/>
            <person name="Yanf M."/>
            <person name="Daum C."/>
            <person name="Ng V."/>
            <person name="Clum A."/>
            <person name="Ohm R."/>
            <person name="Martin F."/>
            <person name="Silar P."/>
            <person name="Natvig D."/>
            <person name="Lalanne C."/>
            <person name="Gautier V."/>
            <person name="Ament-Velasquez S.L."/>
            <person name="Kruys A."/>
            <person name="Hutchinson M.I."/>
            <person name="Powell A.J."/>
            <person name="Barry K."/>
            <person name="Miller A.N."/>
            <person name="Grigoriev I.V."/>
            <person name="Debuchy R."/>
            <person name="Gladieux P."/>
            <person name="Thoren M.H."/>
            <person name="Johannesson H."/>
        </authorList>
    </citation>
    <scope>NUCLEOTIDE SEQUENCE</scope>
    <source>
        <strain evidence="3">CBS 141.50</strain>
    </source>
</reference>
<reference evidence="3" key="1">
    <citation type="journal article" date="2023" name="Mol. Phylogenet. Evol.">
        <title>Genome-scale phylogeny and comparative genomics of the fungal order Sordariales.</title>
        <authorList>
            <person name="Hensen N."/>
            <person name="Bonometti L."/>
            <person name="Westerberg I."/>
            <person name="Brannstrom I.O."/>
            <person name="Guillou S."/>
            <person name="Cros-Aarteil S."/>
            <person name="Calhoun S."/>
            <person name="Haridas S."/>
            <person name="Kuo A."/>
            <person name="Mondo S."/>
            <person name="Pangilinan J."/>
            <person name="Riley R."/>
            <person name="LaButti K."/>
            <person name="Andreopoulos B."/>
            <person name="Lipzen A."/>
            <person name="Chen C."/>
            <person name="Yan M."/>
            <person name="Daum C."/>
            <person name="Ng V."/>
            <person name="Clum A."/>
            <person name="Steindorff A."/>
            <person name="Ohm R.A."/>
            <person name="Martin F."/>
            <person name="Silar P."/>
            <person name="Natvig D.O."/>
            <person name="Lalanne C."/>
            <person name="Gautier V."/>
            <person name="Ament-Velasquez S.L."/>
            <person name="Kruys A."/>
            <person name="Hutchinson M.I."/>
            <person name="Powell A.J."/>
            <person name="Barry K."/>
            <person name="Miller A.N."/>
            <person name="Grigoriev I.V."/>
            <person name="Debuchy R."/>
            <person name="Gladieux P."/>
            <person name="Hiltunen Thoren M."/>
            <person name="Johannesson H."/>
        </authorList>
    </citation>
    <scope>NUCLEOTIDE SEQUENCE</scope>
    <source>
        <strain evidence="3">CBS 141.50</strain>
    </source>
</reference>
<protein>
    <submittedName>
        <fullName evidence="3">Uncharacterized protein</fullName>
    </submittedName>
</protein>
<gene>
    <name evidence="3" type="ORF">C8A04DRAFT_33424</name>
</gene>
<feature type="region of interest" description="Disordered" evidence="1">
    <location>
        <begin position="1"/>
        <end position="25"/>
    </location>
</feature>
<evidence type="ECO:0000313" key="3">
    <source>
        <dbReference type="EMBL" id="KAK4139113.1"/>
    </source>
</evidence>
<feature type="transmembrane region" description="Helical" evidence="2">
    <location>
        <begin position="213"/>
        <end position="241"/>
    </location>
</feature>
<comment type="caution">
    <text evidence="3">The sequence shown here is derived from an EMBL/GenBank/DDBJ whole genome shotgun (WGS) entry which is preliminary data.</text>
</comment>
<organism evidence="3 4">
    <name type="scientific">Dichotomopilus funicola</name>
    <dbReference type="NCBI Taxonomy" id="1934379"/>
    <lineage>
        <taxon>Eukaryota</taxon>
        <taxon>Fungi</taxon>
        <taxon>Dikarya</taxon>
        <taxon>Ascomycota</taxon>
        <taxon>Pezizomycotina</taxon>
        <taxon>Sordariomycetes</taxon>
        <taxon>Sordariomycetidae</taxon>
        <taxon>Sordariales</taxon>
        <taxon>Chaetomiaceae</taxon>
        <taxon>Dichotomopilus</taxon>
    </lineage>
</organism>
<keyword evidence="2" id="KW-0472">Membrane</keyword>
<evidence type="ECO:0000313" key="4">
    <source>
        <dbReference type="Proteomes" id="UP001302676"/>
    </source>
</evidence>